<name>A0A1B1UM97_9BRAD</name>
<keyword evidence="2 8" id="KW-0813">Transport</keyword>
<dbReference type="InterPro" id="IPR035906">
    <property type="entry name" value="MetI-like_sf"/>
</dbReference>
<evidence type="ECO:0000256" key="7">
    <source>
        <dbReference type="ARBA" id="ARBA00035652"/>
    </source>
</evidence>
<comment type="similarity">
    <text evidence="6">In the C-terminal section; belongs to the OsmX family.</text>
</comment>
<feature type="transmembrane region" description="Helical" evidence="8">
    <location>
        <begin position="230"/>
        <end position="250"/>
    </location>
</feature>
<dbReference type="SUPFAM" id="SSF161098">
    <property type="entry name" value="MetI-like"/>
    <property type="match status" value="1"/>
</dbReference>
<dbReference type="SUPFAM" id="SSF53850">
    <property type="entry name" value="Periplasmic binding protein-like II"/>
    <property type="match status" value="1"/>
</dbReference>
<dbReference type="InterPro" id="IPR000515">
    <property type="entry name" value="MetI-like"/>
</dbReference>
<feature type="transmembrane region" description="Helical" evidence="8">
    <location>
        <begin position="24"/>
        <end position="43"/>
    </location>
</feature>
<dbReference type="Gene3D" id="3.40.190.120">
    <property type="entry name" value="Osmoprotection protein (prox), domain 2"/>
    <property type="match status" value="1"/>
</dbReference>
<reference evidence="10 11" key="1">
    <citation type="submission" date="2016-07" db="EMBL/GenBank/DDBJ databases">
        <title>Complete genome sequence of Bradyrhizobium icense LMTR 13T, a potential inoculant strain isolated from lima bean (Phaseolus lunatus) in Peru.</title>
        <authorList>
            <person name="Ormeno-Orrillo E."/>
            <person name="Duran D."/>
            <person name="Rogel M.A."/>
            <person name="Rey L."/>
            <person name="Imperial J."/>
            <person name="Ruiz-Argueso T."/>
            <person name="Martinez-Romero E."/>
        </authorList>
    </citation>
    <scope>NUCLEOTIDE SEQUENCE [LARGE SCALE GENOMIC DNA]</scope>
    <source>
        <strain evidence="10 11">LMTR 13</strain>
    </source>
</reference>
<feature type="transmembrane region" description="Helical" evidence="8">
    <location>
        <begin position="87"/>
        <end position="108"/>
    </location>
</feature>
<dbReference type="Pfam" id="PF04069">
    <property type="entry name" value="OpuAC"/>
    <property type="match status" value="1"/>
</dbReference>
<dbReference type="Pfam" id="PF00528">
    <property type="entry name" value="BPD_transp_1"/>
    <property type="match status" value="1"/>
</dbReference>
<dbReference type="PANTHER" id="PTHR30177:SF4">
    <property type="entry name" value="OSMOPROTECTANT IMPORT PERMEASE PROTEIN OSMW"/>
    <property type="match status" value="1"/>
</dbReference>
<gene>
    <name evidence="10" type="ORF">LMTR13_31085</name>
</gene>
<dbReference type="Gene3D" id="1.10.3720.10">
    <property type="entry name" value="MetI-like"/>
    <property type="match status" value="1"/>
</dbReference>
<proteinExistence type="inferred from homology"/>
<keyword evidence="11" id="KW-1185">Reference proteome</keyword>
<evidence type="ECO:0000256" key="4">
    <source>
        <dbReference type="ARBA" id="ARBA00022989"/>
    </source>
</evidence>
<dbReference type="PROSITE" id="PS50928">
    <property type="entry name" value="ABC_TM1"/>
    <property type="match status" value="1"/>
</dbReference>
<evidence type="ECO:0000256" key="8">
    <source>
        <dbReference type="RuleBase" id="RU363032"/>
    </source>
</evidence>
<evidence type="ECO:0000256" key="2">
    <source>
        <dbReference type="ARBA" id="ARBA00022448"/>
    </source>
</evidence>
<dbReference type="RefSeq" id="WP_065731093.1">
    <property type="nucleotide sequence ID" value="NZ_CP016428.1"/>
</dbReference>
<dbReference type="Gene3D" id="3.40.190.10">
    <property type="entry name" value="Periplasmic binding protein-like II"/>
    <property type="match status" value="1"/>
</dbReference>
<comment type="similarity">
    <text evidence="7">In the N-terminal section; belongs to the binding-protein-dependent transport system permease family.</text>
</comment>
<comment type="subcellular location">
    <subcellularLocation>
        <location evidence="1 8">Cell membrane</location>
        <topology evidence="1 8">Multi-pass membrane protein</topology>
    </subcellularLocation>
</comment>
<dbReference type="InterPro" id="IPR051204">
    <property type="entry name" value="ABC_transp_perm/SBD"/>
</dbReference>
<dbReference type="OrthoDB" id="9801163at2"/>
<sequence>MSLFADPRWGEALGHLPDYLGNHVRVSVAALALGLLVSLPLAIISRRQPVLRGVLLGLASVVQTVPGLALLALFYPLLLALAALSLSWFGVSFSAFGFLPAVLALALYSMLPVLRNTITGLQGVDAAILEAAQGVGMTPRQSLFTVELPLALPVMMAGIRTSAVWVIGTATLSTPIGQTSLGNYIFAGLQTQNWVFVLFGCLAAAVLALAVDQLLALIENGLRHRSRLRAALGGAGIAALVVATLVPTMMRAQTNYVIGAKTFTEQYVLSALMAQRLKTAGLSATTREGLGSNVIFEALASNDIDVYIDYSGTLWANQFHRTDIRPRQELLAELKTMLAKQNITLSGELGFENAYALVMPRKRAEQLGIRTVADLASRAANMSIAGDYEFFSRPEWAALRRAYGLSFRGQRQMQPDFMYAAVASGEVDVIAGYTSDGLIAKYDLVALGDPRRAIPPYDAIVLLAPKRANDEALRKALAPLLGSIDIATMREANLRAASNDAASSPDAVARWLWEKVGKK</sequence>
<dbReference type="InterPro" id="IPR007210">
    <property type="entry name" value="ABC_Gly_betaine_transp_sub-bd"/>
</dbReference>
<evidence type="ECO:0000259" key="9">
    <source>
        <dbReference type="PROSITE" id="PS50928"/>
    </source>
</evidence>
<evidence type="ECO:0000313" key="11">
    <source>
        <dbReference type="Proteomes" id="UP000092839"/>
    </source>
</evidence>
<evidence type="ECO:0000256" key="6">
    <source>
        <dbReference type="ARBA" id="ARBA00035642"/>
    </source>
</evidence>
<accession>A0A1B1UM97</accession>
<dbReference type="GO" id="GO:0022857">
    <property type="term" value="F:transmembrane transporter activity"/>
    <property type="evidence" value="ECO:0007669"/>
    <property type="project" value="InterPro"/>
</dbReference>
<keyword evidence="3 8" id="KW-0812">Transmembrane</keyword>
<dbReference type="PANTHER" id="PTHR30177">
    <property type="entry name" value="GLYCINE BETAINE/L-PROLINE TRANSPORT SYSTEM PERMEASE PROTEIN PROW"/>
    <property type="match status" value="1"/>
</dbReference>
<dbReference type="CDD" id="cd13607">
    <property type="entry name" value="PBP2_AfProX_like"/>
    <property type="match status" value="1"/>
</dbReference>
<feature type="transmembrane region" description="Helical" evidence="8">
    <location>
        <begin position="55"/>
        <end position="75"/>
    </location>
</feature>
<evidence type="ECO:0000256" key="3">
    <source>
        <dbReference type="ARBA" id="ARBA00022692"/>
    </source>
</evidence>
<dbReference type="GO" id="GO:0031460">
    <property type="term" value="P:glycine betaine transport"/>
    <property type="evidence" value="ECO:0007669"/>
    <property type="project" value="TreeGrafter"/>
</dbReference>
<dbReference type="Proteomes" id="UP000092839">
    <property type="component" value="Chromosome"/>
</dbReference>
<dbReference type="InterPro" id="IPR041894">
    <property type="entry name" value="PBP2_ProX-like"/>
</dbReference>
<organism evidence="10 11">
    <name type="scientific">Bradyrhizobium icense</name>
    <dbReference type="NCBI Taxonomy" id="1274631"/>
    <lineage>
        <taxon>Bacteria</taxon>
        <taxon>Pseudomonadati</taxon>
        <taxon>Pseudomonadota</taxon>
        <taxon>Alphaproteobacteria</taxon>
        <taxon>Hyphomicrobiales</taxon>
        <taxon>Nitrobacteraceae</taxon>
        <taxon>Bradyrhizobium</taxon>
    </lineage>
</organism>
<protein>
    <submittedName>
        <fullName evidence="10">ABC transporter permease</fullName>
    </submittedName>
</protein>
<keyword evidence="4 8" id="KW-1133">Transmembrane helix</keyword>
<dbReference type="EMBL" id="CP016428">
    <property type="protein sequence ID" value="ANW03929.1"/>
    <property type="molecule type" value="Genomic_DNA"/>
</dbReference>
<feature type="transmembrane region" description="Helical" evidence="8">
    <location>
        <begin position="194"/>
        <end position="218"/>
    </location>
</feature>
<comment type="similarity">
    <text evidence="8">Belongs to the binding-protein-dependent transport system permease family.</text>
</comment>
<dbReference type="STRING" id="1274631.LMTR13_31085"/>
<feature type="domain" description="ABC transmembrane type-1" evidence="9">
    <location>
        <begin position="20"/>
        <end position="215"/>
    </location>
</feature>
<dbReference type="KEGG" id="bic:LMTR13_31085"/>
<evidence type="ECO:0000256" key="1">
    <source>
        <dbReference type="ARBA" id="ARBA00004651"/>
    </source>
</evidence>
<dbReference type="AlphaFoldDB" id="A0A1B1UM97"/>
<evidence type="ECO:0000256" key="5">
    <source>
        <dbReference type="ARBA" id="ARBA00023136"/>
    </source>
</evidence>
<dbReference type="GO" id="GO:0043190">
    <property type="term" value="C:ATP-binding cassette (ABC) transporter complex"/>
    <property type="evidence" value="ECO:0007669"/>
    <property type="project" value="InterPro"/>
</dbReference>
<evidence type="ECO:0000313" key="10">
    <source>
        <dbReference type="EMBL" id="ANW03929.1"/>
    </source>
</evidence>
<keyword evidence="5 8" id="KW-0472">Membrane</keyword>
<dbReference type="CDD" id="cd06261">
    <property type="entry name" value="TM_PBP2"/>
    <property type="match status" value="1"/>
</dbReference>